<protein>
    <submittedName>
        <fullName evidence="2">Uncharacterized protein</fullName>
    </submittedName>
</protein>
<sequence>QDIGMDIQPSEQKELTAEQKKLLVIGIIVVLLIVVLIGVSIYFLLQPSTDTERIRNIFIIFMALASVLVGLTFVILMVQLARFINLLNNEVQPILQSTDETVSNLRGTTEFLSDNLVKPVIKMNEYISGILQLFQTIGLARKTPKSTTNKGEQENV</sequence>
<feature type="transmembrane region" description="Helical" evidence="1">
    <location>
        <begin position="22"/>
        <end position="45"/>
    </location>
</feature>
<evidence type="ECO:0000256" key="1">
    <source>
        <dbReference type="SAM" id="Phobius"/>
    </source>
</evidence>
<keyword evidence="1" id="KW-0812">Transmembrane</keyword>
<gene>
    <name evidence="2" type="ORF">S01H1_76032</name>
</gene>
<name>X0YAD8_9ZZZZ</name>
<accession>X0YAD8</accession>
<dbReference type="AlphaFoldDB" id="X0YAD8"/>
<comment type="caution">
    <text evidence="2">The sequence shown here is derived from an EMBL/GenBank/DDBJ whole genome shotgun (WGS) entry which is preliminary data.</text>
</comment>
<feature type="non-terminal residue" evidence="2">
    <location>
        <position position="1"/>
    </location>
</feature>
<dbReference type="EMBL" id="BARS01051000">
    <property type="protein sequence ID" value="GAG52789.1"/>
    <property type="molecule type" value="Genomic_DNA"/>
</dbReference>
<feature type="transmembrane region" description="Helical" evidence="1">
    <location>
        <begin position="57"/>
        <end position="78"/>
    </location>
</feature>
<keyword evidence="1" id="KW-0472">Membrane</keyword>
<reference evidence="2" key="1">
    <citation type="journal article" date="2014" name="Front. Microbiol.">
        <title>High frequency of phylogenetically diverse reductive dehalogenase-homologous genes in deep subseafloor sedimentary metagenomes.</title>
        <authorList>
            <person name="Kawai M."/>
            <person name="Futagami T."/>
            <person name="Toyoda A."/>
            <person name="Takaki Y."/>
            <person name="Nishi S."/>
            <person name="Hori S."/>
            <person name="Arai W."/>
            <person name="Tsubouchi T."/>
            <person name="Morono Y."/>
            <person name="Uchiyama I."/>
            <person name="Ito T."/>
            <person name="Fujiyama A."/>
            <person name="Inagaki F."/>
            <person name="Takami H."/>
        </authorList>
    </citation>
    <scope>NUCLEOTIDE SEQUENCE</scope>
    <source>
        <strain evidence="2">Expedition CK06-06</strain>
    </source>
</reference>
<keyword evidence="1" id="KW-1133">Transmembrane helix</keyword>
<organism evidence="2">
    <name type="scientific">marine sediment metagenome</name>
    <dbReference type="NCBI Taxonomy" id="412755"/>
    <lineage>
        <taxon>unclassified sequences</taxon>
        <taxon>metagenomes</taxon>
        <taxon>ecological metagenomes</taxon>
    </lineage>
</organism>
<evidence type="ECO:0000313" key="2">
    <source>
        <dbReference type="EMBL" id="GAG52789.1"/>
    </source>
</evidence>
<proteinExistence type="predicted"/>